<dbReference type="PANTHER" id="PTHR40619:SF3">
    <property type="entry name" value="FUNGAL STAND N-TERMINAL GOODBYE DOMAIN-CONTAINING PROTEIN"/>
    <property type="match status" value="1"/>
</dbReference>
<organism evidence="2 3">
    <name type="scientific">Trichoderma harzianum CBS 226.95</name>
    <dbReference type="NCBI Taxonomy" id="983964"/>
    <lineage>
        <taxon>Eukaryota</taxon>
        <taxon>Fungi</taxon>
        <taxon>Dikarya</taxon>
        <taxon>Ascomycota</taxon>
        <taxon>Pezizomycotina</taxon>
        <taxon>Sordariomycetes</taxon>
        <taxon>Hypocreomycetidae</taxon>
        <taxon>Hypocreales</taxon>
        <taxon>Hypocreaceae</taxon>
        <taxon>Trichoderma</taxon>
    </lineage>
</organism>
<dbReference type="Proteomes" id="UP000241690">
    <property type="component" value="Unassembled WGS sequence"/>
</dbReference>
<feature type="region of interest" description="Disordered" evidence="1">
    <location>
        <begin position="654"/>
        <end position="673"/>
    </location>
</feature>
<gene>
    <name evidence="2" type="ORF">M431DRAFT_17736</name>
</gene>
<dbReference type="GeneID" id="36621647"/>
<evidence type="ECO:0000313" key="2">
    <source>
        <dbReference type="EMBL" id="PTB53029.1"/>
    </source>
</evidence>
<sequence length="673" mass="75969">MSYRRPLDVGQGMRDVMSNDREIQVMKDWRQNEGASVHQGLASPTEYNNQRAEWRIPINRKLEDLSEALKSFQVGDSATITQDVSWRGVCDCIEEAKKSYDKKAEDNPFRGWIRKGDVAIGILERLSDSIPDENGLSILRTGLVFIFQSFQKRLSNVGNILQELDEVPGVLASVYQISDVYRGEVRLKNLVWDFYGTLVDCLSELLNILNRTYKDVNVFKKIGKQIPEVEAAKISGISKRIYKAKQLVFEATSHLDRNVWQDTKVSAQQGRIAAEATRKTAHDIKVKVVELQQETSEGHDRLSSQVDQFRSQMVEAANGMSDEMAQTRKRLTKDGEERKEFEAGLQRLVEALPASIHEQLQSALYQFVADAIVQRSLFALPSNTLAPNPTPQQTIQHTPAPALTESDIVNLLQTPDPIADAERILRKESLMSDEALGYATLLRQKRQFQEWLSSEAPGLVLVDGCCRTESVGRSSPMSFFTASFASTLLQTQSGMVLQFFCSSHTDPLKDDSGPKGLLRSIICQLLLYPKPYSLSLDFVDQSLYDAVAAGNTDALCFMFERLFWQIQPTTTVYILLDSISDFESNLHDNGERMERVLASFQRLIRPVLQGFAFGPRLKLFMTSPNRSHLLVHRIDRARENIRLNAAALGDIPRGSDRLSRETRRARSPLPLSY</sequence>
<evidence type="ECO:0008006" key="4">
    <source>
        <dbReference type="Google" id="ProtNLM"/>
    </source>
</evidence>
<dbReference type="STRING" id="983964.A0A2T4A7H6"/>
<reference evidence="2 3" key="1">
    <citation type="submission" date="2016-07" db="EMBL/GenBank/DDBJ databases">
        <title>Multiple horizontal gene transfer events from other fungi enriched the ability of initially mycotrophic Trichoderma (Ascomycota) to feed on dead plant biomass.</title>
        <authorList>
            <consortium name="DOE Joint Genome Institute"/>
            <person name="Aerts A."/>
            <person name="Atanasova L."/>
            <person name="Chenthamara K."/>
            <person name="Zhang J."/>
            <person name="Grujic M."/>
            <person name="Henrissat B."/>
            <person name="Kuo A."/>
            <person name="Salamov A."/>
            <person name="Lipzen A."/>
            <person name="Labutti K."/>
            <person name="Barry K."/>
            <person name="Miao Y."/>
            <person name="Rahimi M.J."/>
            <person name="Shen Q."/>
            <person name="Grigoriev I.V."/>
            <person name="Kubicek C.P."/>
            <person name="Druzhinina I.S."/>
        </authorList>
    </citation>
    <scope>NUCLEOTIDE SEQUENCE [LARGE SCALE GENOMIC DNA]</scope>
    <source>
        <strain evidence="2 3">CBS 226.95</strain>
    </source>
</reference>
<accession>A0A2T4A7H6</accession>
<dbReference type="RefSeq" id="XP_024772706.1">
    <property type="nucleotide sequence ID" value="XM_024913087.1"/>
</dbReference>
<evidence type="ECO:0000313" key="3">
    <source>
        <dbReference type="Proteomes" id="UP000241690"/>
    </source>
</evidence>
<dbReference type="EMBL" id="KZ679682">
    <property type="protein sequence ID" value="PTB53029.1"/>
    <property type="molecule type" value="Genomic_DNA"/>
</dbReference>
<proteinExistence type="predicted"/>
<protein>
    <recommendedName>
        <fullName evidence="4">Fungal STAND N-terminal Goodbye domain-containing protein</fullName>
    </recommendedName>
</protein>
<dbReference type="PANTHER" id="PTHR40619">
    <property type="entry name" value="FUNGAL STAND N-TERMINAL GOODBYE DOMAIN-CONTAINING PROTEIN"/>
    <property type="match status" value="1"/>
</dbReference>
<feature type="compositionally biased region" description="Basic and acidic residues" evidence="1">
    <location>
        <begin position="654"/>
        <end position="664"/>
    </location>
</feature>
<dbReference type="AlphaFoldDB" id="A0A2T4A7H6"/>
<keyword evidence="3" id="KW-1185">Reference proteome</keyword>
<name>A0A2T4A7H6_TRIHA</name>
<evidence type="ECO:0000256" key="1">
    <source>
        <dbReference type="SAM" id="MobiDB-lite"/>
    </source>
</evidence>